<dbReference type="InterPro" id="IPR001034">
    <property type="entry name" value="DeoR_HTH"/>
</dbReference>
<dbReference type="Gene3D" id="1.10.10.10">
    <property type="entry name" value="Winged helix-like DNA-binding domain superfamily/Winged helix DNA-binding domain"/>
    <property type="match status" value="1"/>
</dbReference>
<dbReference type="PRINTS" id="PR00037">
    <property type="entry name" value="HTHLACR"/>
</dbReference>
<organism evidence="4 5">
    <name type="scientific">Vagococcus proximus</name>
    <dbReference type="NCBI Taxonomy" id="2991417"/>
    <lineage>
        <taxon>Bacteria</taxon>
        <taxon>Bacillati</taxon>
        <taxon>Bacillota</taxon>
        <taxon>Bacilli</taxon>
        <taxon>Lactobacillales</taxon>
        <taxon>Enterococcaceae</taxon>
        <taxon>Vagococcus</taxon>
    </lineage>
</organism>
<keyword evidence="1" id="KW-0805">Transcription regulation</keyword>
<evidence type="ECO:0000313" key="4">
    <source>
        <dbReference type="EMBL" id="MDF0480062.1"/>
    </source>
</evidence>
<dbReference type="InterPro" id="IPR014036">
    <property type="entry name" value="DeoR-like_C"/>
</dbReference>
<evidence type="ECO:0000256" key="1">
    <source>
        <dbReference type="ARBA" id="ARBA00023015"/>
    </source>
</evidence>
<dbReference type="SUPFAM" id="SSF100950">
    <property type="entry name" value="NagB/RpiA/CoA transferase-like"/>
    <property type="match status" value="1"/>
</dbReference>
<dbReference type="InterPro" id="IPR050313">
    <property type="entry name" value="Carb_Metab_HTH_regulators"/>
</dbReference>
<dbReference type="Gene3D" id="3.40.50.1360">
    <property type="match status" value="1"/>
</dbReference>
<evidence type="ECO:0000259" key="3">
    <source>
        <dbReference type="PROSITE" id="PS51000"/>
    </source>
</evidence>
<dbReference type="RefSeq" id="WP_275471646.1">
    <property type="nucleotide sequence ID" value="NZ_JAPDSH010000004.1"/>
</dbReference>
<dbReference type="SMART" id="SM00420">
    <property type="entry name" value="HTH_DEOR"/>
    <property type="match status" value="1"/>
</dbReference>
<protein>
    <submittedName>
        <fullName evidence="4">DeoR/GlpR family DNA-binding transcription regulator</fullName>
    </submittedName>
</protein>
<dbReference type="SMART" id="SM01134">
    <property type="entry name" value="DeoRC"/>
    <property type="match status" value="1"/>
</dbReference>
<dbReference type="Pfam" id="PF00455">
    <property type="entry name" value="DeoRC"/>
    <property type="match status" value="1"/>
</dbReference>
<dbReference type="Proteomes" id="UP001147148">
    <property type="component" value="Unassembled WGS sequence"/>
</dbReference>
<feature type="domain" description="HTH deoR-type" evidence="3">
    <location>
        <begin position="2"/>
        <end position="57"/>
    </location>
</feature>
<dbReference type="Pfam" id="PF08220">
    <property type="entry name" value="HTH_DeoR"/>
    <property type="match status" value="1"/>
</dbReference>
<dbReference type="GO" id="GO:0003677">
    <property type="term" value="F:DNA binding"/>
    <property type="evidence" value="ECO:0007669"/>
    <property type="project" value="UniProtKB-KW"/>
</dbReference>
<sequence>MKIQRIHEIEEYLKIKETATLDELCQAFNVSKNTIRRDTKYLIDKGILEKVYGGVILKNNSLVSFEHREVTKLNEKTLIAKKSAEFIEPNDYIYIDSGTTTMNILDYIDQTLPLTVITNNLDVINFAVELENVQLITIGNKYKKETRSFLELNNSDILKSLNVNKAFMASTGVSLKSGLTNSDILETRIKKAVSDKAETLFLLADDSKFDHATLSTYADLKEVDHIISGGELPSKYIEYFSQNKINLELVY</sequence>
<keyword evidence="2" id="KW-0804">Transcription</keyword>
<keyword evidence="5" id="KW-1185">Reference proteome</keyword>
<dbReference type="EMBL" id="JAPDSH010000004">
    <property type="protein sequence ID" value="MDF0480062.1"/>
    <property type="molecule type" value="Genomic_DNA"/>
</dbReference>
<keyword evidence="4" id="KW-0238">DNA-binding</keyword>
<reference evidence="4" key="1">
    <citation type="submission" date="2022-10" db="EMBL/GenBank/DDBJ databases">
        <title>Vagococcus sp. isolated from poultry meat.</title>
        <authorList>
            <person name="Johansson P."/>
            <person name="Bjorkroth J."/>
        </authorList>
    </citation>
    <scope>NUCLEOTIDE SEQUENCE</scope>
    <source>
        <strain evidence="4">PNs007</strain>
    </source>
</reference>
<gene>
    <name evidence="4" type="ORF">OL233_07125</name>
</gene>
<dbReference type="InterPro" id="IPR036388">
    <property type="entry name" value="WH-like_DNA-bd_sf"/>
</dbReference>
<dbReference type="PROSITE" id="PS51000">
    <property type="entry name" value="HTH_DEOR_2"/>
    <property type="match status" value="1"/>
</dbReference>
<comment type="caution">
    <text evidence="4">The sequence shown here is derived from an EMBL/GenBank/DDBJ whole genome shotgun (WGS) entry which is preliminary data.</text>
</comment>
<evidence type="ECO:0000313" key="5">
    <source>
        <dbReference type="Proteomes" id="UP001147148"/>
    </source>
</evidence>
<proteinExistence type="predicted"/>
<dbReference type="InterPro" id="IPR036390">
    <property type="entry name" value="WH_DNA-bd_sf"/>
</dbReference>
<dbReference type="PANTHER" id="PTHR30363">
    <property type="entry name" value="HTH-TYPE TRANSCRIPTIONAL REGULATOR SRLR-RELATED"/>
    <property type="match status" value="1"/>
</dbReference>
<evidence type="ECO:0000256" key="2">
    <source>
        <dbReference type="ARBA" id="ARBA00023163"/>
    </source>
</evidence>
<name>A0ABT5X238_9ENTE</name>
<dbReference type="InterPro" id="IPR037171">
    <property type="entry name" value="NagB/RpiA_transferase-like"/>
</dbReference>
<dbReference type="PANTHER" id="PTHR30363:SF60">
    <property type="entry name" value="HTH-TYPE TRANSCRIPTIONAL REGULATOR IOLR"/>
    <property type="match status" value="1"/>
</dbReference>
<dbReference type="SUPFAM" id="SSF46785">
    <property type="entry name" value="Winged helix' DNA-binding domain"/>
    <property type="match status" value="1"/>
</dbReference>
<accession>A0ABT5X238</accession>